<proteinExistence type="predicted"/>
<dbReference type="SUPFAM" id="SSF53474">
    <property type="entry name" value="alpha/beta-Hydrolases"/>
    <property type="match status" value="1"/>
</dbReference>
<dbReference type="EMBL" id="NHZO01000106">
    <property type="protein sequence ID" value="PHQ52016.1"/>
    <property type="molecule type" value="Genomic_DNA"/>
</dbReference>
<accession>A0A2G1XLC2</accession>
<name>A0A2G1XLC2_STRCJ</name>
<gene>
    <name evidence="3" type="ORF">BLA24_10110</name>
</gene>
<dbReference type="Proteomes" id="UP000222531">
    <property type="component" value="Unassembled WGS sequence"/>
</dbReference>
<feature type="compositionally biased region" description="Basic residues" evidence="1">
    <location>
        <begin position="234"/>
        <end position="244"/>
    </location>
</feature>
<comment type="caution">
    <text evidence="3">The sequence shown here is derived from an EMBL/GenBank/DDBJ whole genome shotgun (WGS) entry which is preliminary data.</text>
</comment>
<dbReference type="InterPro" id="IPR029058">
    <property type="entry name" value="AB_hydrolase_fold"/>
</dbReference>
<dbReference type="InterPro" id="IPR020802">
    <property type="entry name" value="TesA-like"/>
</dbReference>
<dbReference type="SMART" id="SM00824">
    <property type="entry name" value="PKS_TE"/>
    <property type="match status" value="1"/>
</dbReference>
<evidence type="ECO:0000259" key="2">
    <source>
        <dbReference type="SMART" id="SM00824"/>
    </source>
</evidence>
<dbReference type="Pfam" id="PF00975">
    <property type="entry name" value="Thioesterase"/>
    <property type="match status" value="1"/>
</dbReference>
<protein>
    <recommendedName>
        <fullName evidence="2">Thioesterase TesA-like domain-containing protein</fullName>
    </recommendedName>
</protein>
<evidence type="ECO:0000256" key="1">
    <source>
        <dbReference type="SAM" id="MobiDB-lite"/>
    </source>
</evidence>
<dbReference type="Gene3D" id="3.40.50.1820">
    <property type="entry name" value="alpha/beta hydrolase"/>
    <property type="match status" value="1"/>
</dbReference>
<sequence length="261" mass="27836">MDGGTAPAPLFCVHPAAGISWVYSGLLRHLDHDRPVYGLQARGLSDETAAPRSVEEMAEDYLTLVRSVQPHGPYSLLGWSFGGVVAHHLAVRLQEEGEDVAALVLMDGYPSVPTGSPTEADASPGDPGTVREVFESLGHDPAAAAAPDSPLALLARGSWRRDARVHRQRADAGRLHTRRVRRERAPDRGHRREDGRLTAARGVAVPCDGNGACAPGRGAPRRTDPAPPGPAGAGHRRLVRRRTAVGRPTVATRSADRRLTS</sequence>
<dbReference type="InterPro" id="IPR001031">
    <property type="entry name" value="Thioesterase"/>
</dbReference>
<feature type="domain" description="Thioesterase TesA-like" evidence="2">
    <location>
        <begin position="11"/>
        <end position="191"/>
    </location>
</feature>
<evidence type="ECO:0000313" key="3">
    <source>
        <dbReference type="EMBL" id="PHQ52016.1"/>
    </source>
</evidence>
<organism evidence="3 4">
    <name type="scientific">Streptomyces cinnamoneus</name>
    <name type="common">Streptoverticillium cinnamoneum</name>
    <dbReference type="NCBI Taxonomy" id="53446"/>
    <lineage>
        <taxon>Bacteria</taxon>
        <taxon>Bacillati</taxon>
        <taxon>Actinomycetota</taxon>
        <taxon>Actinomycetes</taxon>
        <taxon>Kitasatosporales</taxon>
        <taxon>Streptomycetaceae</taxon>
        <taxon>Streptomyces</taxon>
        <taxon>Streptomyces cinnamoneus group</taxon>
    </lineage>
</organism>
<evidence type="ECO:0000313" key="4">
    <source>
        <dbReference type="Proteomes" id="UP000222531"/>
    </source>
</evidence>
<reference evidence="3 4" key="1">
    <citation type="journal article" date="2017" name="Biochemistry">
        <title>Identification of the Biosynthetic Pathway for the Antibiotic Bicyclomycin.</title>
        <authorList>
            <person name="Patteson J."/>
            <person name="Cai W."/>
            <person name="Johnson R.A."/>
            <person name="Santa Maria K."/>
            <person name="Li B."/>
        </authorList>
    </citation>
    <scope>NUCLEOTIDE SEQUENCE [LARGE SCALE GENOMIC DNA]</scope>
    <source>
        <strain evidence="3 4">ATCC 21532</strain>
    </source>
</reference>
<feature type="region of interest" description="Disordered" evidence="1">
    <location>
        <begin position="212"/>
        <end position="261"/>
    </location>
</feature>
<keyword evidence="4" id="KW-1185">Reference proteome</keyword>
<feature type="region of interest" description="Disordered" evidence="1">
    <location>
        <begin position="112"/>
        <end position="132"/>
    </location>
</feature>
<dbReference type="AlphaFoldDB" id="A0A2G1XLC2"/>